<reference evidence="1 2" key="1">
    <citation type="submission" date="2020-08" db="EMBL/GenBank/DDBJ databases">
        <title>Sequencing the genomes of 1000 actinobacteria strains.</title>
        <authorList>
            <person name="Klenk H.-P."/>
        </authorList>
    </citation>
    <scope>NUCLEOTIDE SEQUENCE [LARGE SCALE GENOMIC DNA]</scope>
    <source>
        <strain evidence="1 2">DSM 43851</strain>
    </source>
</reference>
<dbReference type="Pfam" id="PF19741">
    <property type="entry name" value="DUF6230"/>
    <property type="match status" value="1"/>
</dbReference>
<protein>
    <recommendedName>
        <fullName evidence="3">Cholesterol esterase</fullName>
    </recommendedName>
</protein>
<proteinExistence type="predicted"/>
<evidence type="ECO:0000313" key="2">
    <source>
        <dbReference type="Proteomes" id="UP000585638"/>
    </source>
</evidence>
<evidence type="ECO:0008006" key="3">
    <source>
        <dbReference type="Google" id="ProtNLM"/>
    </source>
</evidence>
<evidence type="ECO:0000313" key="1">
    <source>
        <dbReference type="EMBL" id="MBB5893927.1"/>
    </source>
</evidence>
<gene>
    <name evidence="1" type="ORF">BJ998_005123</name>
</gene>
<dbReference type="EMBL" id="JACHIR010000001">
    <property type="protein sequence ID" value="MBB5893927.1"/>
    <property type="molecule type" value="Genomic_DNA"/>
</dbReference>
<sequence length="217" mass="22447">MREADDVEFGDDTEPEVAPVRGRTRWLRFAGTFAVGGVLAGGLLVGVSQGAFAASFAVSGTSFEVTSSHLVGTGFVQFGGISASPDAAHPVAVNAFKSADLDNFCQSVFLPNNPIIGDLTLRITADGAKGMHADNMVVDIAQVDGDFTLNNPDIGVDASQVSKGPIGAQGRPGDFGMQADSISINNLKQVAWGTSAQTIAFKGMSLRIVAGNNQCIK</sequence>
<dbReference type="Proteomes" id="UP000585638">
    <property type="component" value="Unassembled WGS sequence"/>
</dbReference>
<keyword evidence="2" id="KW-1185">Reference proteome</keyword>
<dbReference type="RefSeq" id="WP_184865562.1">
    <property type="nucleotide sequence ID" value="NZ_BAAAWY010000011.1"/>
</dbReference>
<accession>A0A7W9KJU9</accession>
<dbReference type="InterPro" id="IPR046198">
    <property type="entry name" value="DUF6230"/>
</dbReference>
<organism evidence="1 2">
    <name type="scientific">Kutzneria kofuensis</name>
    <dbReference type="NCBI Taxonomy" id="103725"/>
    <lineage>
        <taxon>Bacteria</taxon>
        <taxon>Bacillati</taxon>
        <taxon>Actinomycetota</taxon>
        <taxon>Actinomycetes</taxon>
        <taxon>Pseudonocardiales</taxon>
        <taxon>Pseudonocardiaceae</taxon>
        <taxon>Kutzneria</taxon>
    </lineage>
</organism>
<dbReference type="AlphaFoldDB" id="A0A7W9KJU9"/>
<name>A0A7W9KJU9_9PSEU</name>
<comment type="caution">
    <text evidence="1">The sequence shown here is derived from an EMBL/GenBank/DDBJ whole genome shotgun (WGS) entry which is preliminary data.</text>
</comment>